<protein>
    <submittedName>
        <fullName evidence="3">Xaa-Pro aminopeptidase</fullName>
    </submittedName>
</protein>
<keyword evidence="3" id="KW-0031">Aminopeptidase</keyword>
<keyword evidence="4" id="KW-1185">Reference proteome</keyword>
<dbReference type="Gene3D" id="3.40.350.10">
    <property type="entry name" value="Creatinase/prolidase N-terminal domain"/>
    <property type="match status" value="1"/>
</dbReference>
<proteinExistence type="predicted"/>
<dbReference type="InterPro" id="IPR029149">
    <property type="entry name" value="Creatin/AminoP/Spt16_N"/>
</dbReference>
<dbReference type="EMBL" id="CP003273">
    <property type="protein sequence ID" value="AGL00922.1"/>
    <property type="molecule type" value="Genomic_DNA"/>
</dbReference>
<dbReference type="SUPFAM" id="SSF55920">
    <property type="entry name" value="Creatinase/aminopeptidase"/>
    <property type="match status" value="1"/>
</dbReference>
<reference evidence="3 4" key="1">
    <citation type="submission" date="2012-01" db="EMBL/GenBank/DDBJ databases">
        <title>Complete sequence of Desulfotomaculum gibsoniae DSM 7213.</title>
        <authorList>
            <consortium name="US DOE Joint Genome Institute"/>
            <person name="Lucas S."/>
            <person name="Han J."/>
            <person name="Lapidus A."/>
            <person name="Cheng J.-F."/>
            <person name="Goodwin L."/>
            <person name="Pitluck S."/>
            <person name="Peters L."/>
            <person name="Ovchinnikova G."/>
            <person name="Teshima H."/>
            <person name="Detter J.C."/>
            <person name="Han C."/>
            <person name="Tapia R."/>
            <person name="Land M."/>
            <person name="Hauser L."/>
            <person name="Kyrpides N."/>
            <person name="Ivanova N."/>
            <person name="Pagani I."/>
            <person name="Parshina S."/>
            <person name="Plugge C."/>
            <person name="Muyzer G."/>
            <person name="Kuever J."/>
            <person name="Ivanova A."/>
            <person name="Nazina T."/>
            <person name="Klenk H.-P."/>
            <person name="Brambilla E."/>
            <person name="Spring S."/>
            <person name="Stams A.F."/>
            <person name="Woyke T."/>
        </authorList>
    </citation>
    <scope>NUCLEOTIDE SEQUENCE [LARGE SCALE GENOMIC DNA]</scope>
    <source>
        <strain evidence="3 4">DSM 7213</strain>
    </source>
</reference>
<evidence type="ECO:0000259" key="1">
    <source>
        <dbReference type="Pfam" id="PF00557"/>
    </source>
</evidence>
<dbReference type="InterPro" id="IPR000587">
    <property type="entry name" value="Creatinase_N"/>
</dbReference>
<dbReference type="Proteomes" id="UP000013520">
    <property type="component" value="Chromosome"/>
</dbReference>
<evidence type="ECO:0000313" key="3">
    <source>
        <dbReference type="EMBL" id="AGL00922.1"/>
    </source>
</evidence>
<dbReference type="SUPFAM" id="SSF53092">
    <property type="entry name" value="Creatinase/prolidase N-terminal domain"/>
    <property type="match status" value="1"/>
</dbReference>
<dbReference type="InterPro" id="IPR036005">
    <property type="entry name" value="Creatinase/aminopeptidase-like"/>
</dbReference>
<dbReference type="PANTHER" id="PTHR46112:SF2">
    <property type="entry name" value="XAA-PRO AMINOPEPTIDASE P-RELATED"/>
    <property type="match status" value="1"/>
</dbReference>
<dbReference type="eggNOG" id="COG0006">
    <property type="taxonomic scope" value="Bacteria"/>
</dbReference>
<sequence length="392" mass="43712">MRFTPRSELMVRISKLQQAMSDAGFDGIVIAQNADLFYFAGTVRQSNLYVPASGVPVLMVRKSLDRAREESNLGEIVPLSNLKEMPNVLASYGYRNLGVLGFEMDVLPVALFMRYQKILPSARLADASELIKRVKMVKSAYEINLMKEAAKINQVIFSRVRDYLREGITEIELAGKLELLSRQMGNQGYIRMRGFNQEMAFYVISGPNLAEPSYLDTPISGTGLNVSLPQGAGYRKIQVNEPVMLDYGGAFDGYIVDQTRTYCIGRLPEKMTRAYETAISIQEELKQKAVPGVLCKDLYALAVDIANQADLGNHFMGYSDAVHFVGHGVGIELDEWPVLAKRFNIPLEEGMVMAIEPKFVFPEGAVGIENTFVVRNNGLETITEFDEGIIYL</sequence>
<dbReference type="InterPro" id="IPR000994">
    <property type="entry name" value="Pept_M24"/>
</dbReference>
<dbReference type="RefSeq" id="WP_006522710.1">
    <property type="nucleotide sequence ID" value="NC_021184.1"/>
</dbReference>
<dbReference type="Pfam" id="PF01321">
    <property type="entry name" value="Creatinase_N"/>
    <property type="match status" value="1"/>
</dbReference>
<dbReference type="GO" id="GO:0004177">
    <property type="term" value="F:aminopeptidase activity"/>
    <property type="evidence" value="ECO:0007669"/>
    <property type="project" value="UniProtKB-KW"/>
</dbReference>
<dbReference type="InterPro" id="IPR050659">
    <property type="entry name" value="Peptidase_M24B"/>
</dbReference>
<evidence type="ECO:0000259" key="2">
    <source>
        <dbReference type="Pfam" id="PF01321"/>
    </source>
</evidence>
<keyword evidence="3" id="KW-0378">Hydrolase</keyword>
<feature type="domain" description="Peptidase M24" evidence="1">
    <location>
        <begin position="145"/>
        <end position="375"/>
    </location>
</feature>
<dbReference type="KEGG" id="dgi:Desgi_1423"/>
<dbReference type="AlphaFoldDB" id="R4KGZ2"/>
<dbReference type="OrthoDB" id="9806388at2"/>
<keyword evidence="3" id="KW-0645">Protease</keyword>
<accession>R4KGZ2</accession>
<organism evidence="3 4">
    <name type="scientific">Desulfoscipio gibsoniae DSM 7213</name>
    <dbReference type="NCBI Taxonomy" id="767817"/>
    <lineage>
        <taxon>Bacteria</taxon>
        <taxon>Bacillati</taxon>
        <taxon>Bacillota</taxon>
        <taxon>Clostridia</taxon>
        <taxon>Eubacteriales</taxon>
        <taxon>Desulfallaceae</taxon>
        <taxon>Desulfoscipio</taxon>
    </lineage>
</organism>
<dbReference type="PANTHER" id="PTHR46112">
    <property type="entry name" value="AMINOPEPTIDASE"/>
    <property type="match status" value="1"/>
</dbReference>
<gene>
    <name evidence="3" type="ORF">Desgi_1423</name>
</gene>
<dbReference type="Gene3D" id="3.90.230.10">
    <property type="entry name" value="Creatinase/methionine aminopeptidase superfamily"/>
    <property type="match status" value="1"/>
</dbReference>
<dbReference type="Pfam" id="PF00557">
    <property type="entry name" value="Peptidase_M24"/>
    <property type="match status" value="1"/>
</dbReference>
<name>R4KGZ2_9FIRM</name>
<dbReference type="HOGENOM" id="CLU_017266_10_0_9"/>
<dbReference type="STRING" id="767817.Desgi_1423"/>
<evidence type="ECO:0000313" key="4">
    <source>
        <dbReference type="Proteomes" id="UP000013520"/>
    </source>
</evidence>
<feature type="domain" description="Creatinase N-terminal" evidence="2">
    <location>
        <begin position="12"/>
        <end position="137"/>
    </location>
</feature>